<proteinExistence type="predicted"/>
<protein>
    <submittedName>
        <fullName evidence="2">Uncharacterized protein</fullName>
    </submittedName>
</protein>
<dbReference type="AlphaFoldDB" id="A0A6G1GXI8"/>
<keyword evidence="3" id="KW-1185">Reference proteome</keyword>
<accession>A0A6G1GXI8</accession>
<evidence type="ECO:0000313" key="2">
    <source>
        <dbReference type="EMBL" id="KAF1985507.1"/>
    </source>
</evidence>
<sequence>MRQKLHLRRRFQKVLEQVLAQPMTNMEPLSLDPIQPSSPPDSDMDLLSQGPVPPIFSPVLNMDSELDSPIRKRPLDTTQTIQFKKNNTGLHQKYQSLDIATLLCPNKNFHPSF</sequence>
<gene>
    <name evidence="2" type="ORF">K402DRAFT_394844</name>
</gene>
<dbReference type="EMBL" id="ML977162">
    <property type="protein sequence ID" value="KAF1985507.1"/>
    <property type="molecule type" value="Genomic_DNA"/>
</dbReference>
<name>A0A6G1GXI8_9PEZI</name>
<dbReference type="Proteomes" id="UP000800041">
    <property type="component" value="Unassembled WGS sequence"/>
</dbReference>
<evidence type="ECO:0000256" key="1">
    <source>
        <dbReference type="SAM" id="MobiDB-lite"/>
    </source>
</evidence>
<feature type="region of interest" description="Disordered" evidence="1">
    <location>
        <begin position="25"/>
        <end position="50"/>
    </location>
</feature>
<organism evidence="2 3">
    <name type="scientific">Aulographum hederae CBS 113979</name>
    <dbReference type="NCBI Taxonomy" id="1176131"/>
    <lineage>
        <taxon>Eukaryota</taxon>
        <taxon>Fungi</taxon>
        <taxon>Dikarya</taxon>
        <taxon>Ascomycota</taxon>
        <taxon>Pezizomycotina</taxon>
        <taxon>Dothideomycetes</taxon>
        <taxon>Pleosporomycetidae</taxon>
        <taxon>Aulographales</taxon>
        <taxon>Aulographaceae</taxon>
    </lineage>
</organism>
<evidence type="ECO:0000313" key="3">
    <source>
        <dbReference type="Proteomes" id="UP000800041"/>
    </source>
</evidence>
<reference evidence="2" key="1">
    <citation type="journal article" date="2020" name="Stud. Mycol.">
        <title>101 Dothideomycetes genomes: a test case for predicting lifestyles and emergence of pathogens.</title>
        <authorList>
            <person name="Haridas S."/>
            <person name="Albert R."/>
            <person name="Binder M."/>
            <person name="Bloem J."/>
            <person name="Labutti K."/>
            <person name="Salamov A."/>
            <person name="Andreopoulos B."/>
            <person name="Baker S."/>
            <person name="Barry K."/>
            <person name="Bills G."/>
            <person name="Bluhm B."/>
            <person name="Cannon C."/>
            <person name="Castanera R."/>
            <person name="Culley D."/>
            <person name="Daum C."/>
            <person name="Ezra D."/>
            <person name="Gonzalez J."/>
            <person name="Henrissat B."/>
            <person name="Kuo A."/>
            <person name="Liang C."/>
            <person name="Lipzen A."/>
            <person name="Lutzoni F."/>
            <person name="Magnuson J."/>
            <person name="Mondo S."/>
            <person name="Nolan M."/>
            <person name="Ohm R."/>
            <person name="Pangilinan J."/>
            <person name="Park H.-J."/>
            <person name="Ramirez L."/>
            <person name="Alfaro M."/>
            <person name="Sun H."/>
            <person name="Tritt A."/>
            <person name="Yoshinaga Y."/>
            <person name="Zwiers L.-H."/>
            <person name="Turgeon B."/>
            <person name="Goodwin S."/>
            <person name="Spatafora J."/>
            <person name="Crous P."/>
            <person name="Grigoriev I."/>
        </authorList>
    </citation>
    <scope>NUCLEOTIDE SEQUENCE</scope>
    <source>
        <strain evidence="2">CBS 113979</strain>
    </source>
</reference>